<organism evidence="2 3">
    <name type="scientific">Mesorhizobium liriopis</name>
    <dbReference type="NCBI Taxonomy" id="2953882"/>
    <lineage>
        <taxon>Bacteria</taxon>
        <taxon>Pseudomonadati</taxon>
        <taxon>Pseudomonadota</taxon>
        <taxon>Alphaproteobacteria</taxon>
        <taxon>Hyphomicrobiales</taxon>
        <taxon>Phyllobacteriaceae</taxon>
        <taxon>Mesorhizobium</taxon>
    </lineage>
</organism>
<keyword evidence="3" id="KW-1185">Reference proteome</keyword>
<reference evidence="2 3" key="1">
    <citation type="submission" date="2022-06" db="EMBL/GenBank/DDBJ databases">
        <title>Mesorhizobium sp. strain RP14 Genome sequencing and assembly.</title>
        <authorList>
            <person name="Kim I."/>
        </authorList>
    </citation>
    <scope>NUCLEOTIDE SEQUENCE [LARGE SCALE GENOMIC DNA]</scope>
    <source>
        <strain evidence="3">RP14(2022)</strain>
    </source>
</reference>
<dbReference type="Proteomes" id="UP001205906">
    <property type="component" value="Unassembled WGS sequence"/>
</dbReference>
<sequence>MTQIRSARPDDIPAITEIYRDAVLHGTATYELEPPTAWEMMRRFEALAVSKHPYLVAEDQGRVLAYAYAGPFRPRPAYRFTVEDSIYVAPDSKGRGLGKLLLERLIEACERRGYRQILAVIGDGHEKSPSVILHARLGFKPSGVIEGSGFKHGRWLDTAIMQRALNGGKTTLPD</sequence>
<comment type="caution">
    <text evidence="2">The sequence shown here is derived from an EMBL/GenBank/DDBJ whole genome shotgun (WGS) entry which is preliminary data.</text>
</comment>
<dbReference type="Gene3D" id="3.40.630.30">
    <property type="match status" value="1"/>
</dbReference>
<dbReference type="SUPFAM" id="SSF55729">
    <property type="entry name" value="Acyl-CoA N-acyltransferases (Nat)"/>
    <property type="match status" value="1"/>
</dbReference>
<dbReference type="PANTHER" id="PTHR43072:SF8">
    <property type="entry name" value="ACYLTRANSFERASE FABY-RELATED"/>
    <property type="match status" value="1"/>
</dbReference>
<evidence type="ECO:0000259" key="1">
    <source>
        <dbReference type="PROSITE" id="PS51186"/>
    </source>
</evidence>
<dbReference type="CDD" id="cd04301">
    <property type="entry name" value="NAT_SF"/>
    <property type="match status" value="1"/>
</dbReference>
<evidence type="ECO:0000313" key="2">
    <source>
        <dbReference type="EMBL" id="MCO6048837.1"/>
    </source>
</evidence>
<accession>A0ABT1C1Z0</accession>
<name>A0ABT1C1Z0_9HYPH</name>
<dbReference type="PROSITE" id="PS51186">
    <property type="entry name" value="GNAT"/>
    <property type="match status" value="1"/>
</dbReference>
<dbReference type="RefSeq" id="WP_252816019.1">
    <property type="nucleotide sequence ID" value="NZ_JAMXQS010000002.1"/>
</dbReference>
<dbReference type="EMBL" id="JAMXQS010000002">
    <property type="protein sequence ID" value="MCO6048837.1"/>
    <property type="molecule type" value="Genomic_DNA"/>
</dbReference>
<protein>
    <submittedName>
        <fullName evidence="2">GNAT family N-acetyltransferase</fullName>
    </submittedName>
</protein>
<dbReference type="InterPro" id="IPR000182">
    <property type="entry name" value="GNAT_dom"/>
</dbReference>
<dbReference type="PANTHER" id="PTHR43072">
    <property type="entry name" value="N-ACETYLTRANSFERASE"/>
    <property type="match status" value="1"/>
</dbReference>
<dbReference type="InterPro" id="IPR016181">
    <property type="entry name" value="Acyl_CoA_acyltransferase"/>
</dbReference>
<gene>
    <name evidence="2" type="ORF">NGM99_03425</name>
</gene>
<evidence type="ECO:0000313" key="3">
    <source>
        <dbReference type="Proteomes" id="UP001205906"/>
    </source>
</evidence>
<feature type="domain" description="N-acetyltransferase" evidence="1">
    <location>
        <begin position="2"/>
        <end position="166"/>
    </location>
</feature>
<proteinExistence type="predicted"/>
<dbReference type="Pfam" id="PF13420">
    <property type="entry name" value="Acetyltransf_4"/>
    <property type="match status" value="1"/>
</dbReference>